<name>A0A6J6QTK8_9ZZZZ</name>
<dbReference type="InterPro" id="IPR010644">
    <property type="entry name" value="ChdC/CLD"/>
</dbReference>
<dbReference type="GO" id="GO:0020037">
    <property type="term" value="F:heme binding"/>
    <property type="evidence" value="ECO:0007669"/>
    <property type="project" value="InterPro"/>
</dbReference>
<evidence type="ECO:0000313" key="4">
    <source>
        <dbReference type="EMBL" id="CAB4714697.1"/>
    </source>
</evidence>
<dbReference type="InterPro" id="IPR011008">
    <property type="entry name" value="Dimeric_a/b-barrel"/>
</dbReference>
<dbReference type="Gene3D" id="3.30.70.1030">
    <property type="entry name" value="Apc35880, domain 1"/>
    <property type="match status" value="2"/>
</dbReference>
<dbReference type="EMBL" id="CAEZYK010000006">
    <property type="protein sequence ID" value="CAB4714697.1"/>
    <property type="molecule type" value="Genomic_DNA"/>
</dbReference>
<evidence type="ECO:0000256" key="3">
    <source>
        <dbReference type="ARBA" id="ARBA00023004"/>
    </source>
</evidence>
<gene>
    <name evidence="4" type="ORF">UFOPK2683_00204</name>
</gene>
<evidence type="ECO:0000256" key="2">
    <source>
        <dbReference type="ARBA" id="ARBA00022723"/>
    </source>
</evidence>
<reference evidence="4" key="1">
    <citation type="submission" date="2020-05" db="EMBL/GenBank/DDBJ databases">
        <authorList>
            <person name="Chiriac C."/>
            <person name="Salcher M."/>
            <person name="Ghai R."/>
            <person name="Kavagutti S V."/>
        </authorList>
    </citation>
    <scope>NUCLEOTIDE SEQUENCE</scope>
</reference>
<dbReference type="GO" id="GO:0016491">
    <property type="term" value="F:oxidoreductase activity"/>
    <property type="evidence" value="ECO:0007669"/>
    <property type="project" value="InterPro"/>
</dbReference>
<evidence type="ECO:0000256" key="1">
    <source>
        <dbReference type="ARBA" id="ARBA00022617"/>
    </source>
</evidence>
<dbReference type="GO" id="GO:0046872">
    <property type="term" value="F:metal ion binding"/>
    <property type="evidence" value="ECO:0007669"/>
    <property type="project" value="UniProtKB-KW"/>
</dbReference>
<keyword evidence="2" id="KW-0479">Metal-binding</keyword>
<accession>A0A6J6QTK8</accession>
<organism evidence="4">
    <name type="scientific">freshwater metagenome</name>
    <dbReference type="NCBI Taxonomy" id="449393"/>
    <lineage>
        <taxon>unclassified sequences</taxon>
        <taxon>metagenomes</taxon>
        <taxon>ecological metagenomes</taxon>
    </lineage>
</organism>
<dbReference type="SUPFAM" id="SSF54909">
    <property type="entry name" value="Dimeric alpha+beta barrel"/>
    <property type="match status" value="1"/>
</dbReference>
<dbReference type="AlphaFoldDB" id="A0A6J6QTK8"/>
<proteinExistence type="predicted"/>
<dbReference type="PANTHER" id="PTHR36843">
    <property type="entry name" value="HEME-DEPENDENT PEROXIDASE YWFI-RELATED"/>
    <property type="match status" value="1"/>
</dbReference>
<sequence length="259" mass="29121">MDTVEASSGWGVLHLFYDVDLAPNSVGGGSRIAKAISDFTAEAPHQALTFVVLGHKAALGVMAIGPDWARLQRLQHQLNQAPLIPTWSYLSLTEASEYAMTENDERERLRNEESVTDPAEVKTRIEAWNERIEHYREQRIHPQLPTRSTISFYPMSKRRTGADNWYALPFAQRKELMMGHATVGRRYAGRVTQLITGSTGLDDWEWGVTLFSDDPAALKDIVAEMRFDEVSVRYGEFGPFVTGLVLDPAEALRRVGIDE</sequence>
<dbReference type="Pfam" id="PF06778">
    <property type="entry name" value="Chlor_dismutase"/>
    <property type="match status" value="1"/>
</dbReference>
<protein>
    <submittedName>
        <fullName evidence="4">Unannotated protein</fullName>
    </submittedName>
</protein>
<keyword evidence="3" id="KW-0408">Iron</keyword>
<dbReference type="PANTHER" id="PTHR36843:SF1">
    <property type="entry name" value="COPROHEME DECARBOXYLASE"/>
    <property type="match status" value="1"/>
</dbReference>
<keyword evidence="1" id="KW-0349">Heme</keyword>